<dbReference type="InParanoid" id="D9QGP0"/>
<organism evidence="2 3">
    <name type="scientific">Brevundimonas subvibrioides (strain ATCC 15264 / DSM 4735 / LMG 14903 / NBRC 16000 / CB 81)</name>
    <name type="common">Caulobacter subvibrioides</name>
    <dbReference type="NCBI Taxonomy" id="633149"/>
    <lineage>
        <taxon>Bacteria</taxon>
        <taxon>Pseudomonadati</taxon>
        <taxon>Pseudomonadota</taxon>
        <taxon>Alphaproteobacteria</taxon>
        <taxon>Caulobacterales</taxon>
        <taxon>Caulobacteraceae</taxon>
        <taxon>Brevundimonas</taxon>
    </lineage>
</organism>
<dbReference type="Gene3D" id="3.10.180.10">
    <property type="entry name" value="2,3-Dihydroxybiphenyl 1,2-Dioxygenase, domain 1"/>
    <property type="match status" value="1"/>
</dbReference>
<reference evidence="3" key="1">
    <citation type="journal article" date="2011" name="J. Bacteriol.">
        <title>Genome sequences of eight morphologically diverse alphaproteobacteria.</title>
        <authorList>
            <consortium name="US DOE Joint Genome Institute"/>
            <person name="Brown P.J."/>
            <person name="Kysela D.T."/>
            <person name="Buechlein A."/>
            <person name="Hemmerich C."/>
            <person name="Brun Y.V."/>
        </authorList>
    </citation>
    <scope>NUCLEOTIDE SEQUENCE [LARGE SCALE GENOMIC DNA]</scope>
    <source>
        <strain evidence="3">ATCC 15264 / DSM 4735 / LMG 14903 / NBRC 16000 / CB 81</strain>
    </source>
</reference>
<accession>D9QGP0</accession>
<evidence type="ECO:0000259" key="1">
    <source>
        <dbReference type="PROSITE" id="PS51819"/>
    </source>
</evidence>
<dbReference type="OrthoDB" id="9795306at2"/>
<dbReference type="PROSITE" id="PS51819">
    <property type="entry name" value="VOC"/>
    <property type="match status" value="1"/>
</dbReference>
<dbReference type="EMBL" id="CP002102">
    <property type="protein sequence ID" value="ADL00856.1"/>
    <property type="molecule type" value="Genomic_DNA"/>
</dbReference>
<dbReference type="PANTHER" id="PTHR34109:SF1">
    <property type="entry name" value="VOC DOMAIN-CONTAINING PROTEIN"/>
    <property type="match status" value="1"/>
</dbReference>
<dbReference type="AlphaFoldDB" id="D9QGP0"/>
<dbReference type="CDD" id="cd07246">
    <property type="entry name" value="VOC_like"/>
    <property type="match status" value="1"/>
</dbReference>
<dbReference type="InterPro" id="IPR029068">
    <property type="entry name" value="Glyas_Bleomycin-R_OHBP_Dase"/>
</dbReference>
<dbReference type="Pfam" id="PF00903">
    <property type="entry name" value="Glyoxalase"/>
    <property type="match status" value="1"/>
</dbReference>
<name>D9QGP0_BRESC</name>
<keyword evidence="2" id="KW-0223">Dioxygenase</keyword>
<dbReference type="InterPro" id="IPR037523">
    <property type="entry name" value="VOC_core"/>
</dbReference>
<dbReference type="GO" id="GO:0051213">
    <property type="term" value="F:dioxygenase activity"/>
    <property type="evidence" value="ECO:0007669"/>
    <property type="project" value="UniProtKB-KW"/>
</dbReference>
<dbReference type="KEGG" id="bsb:Bresu_1545"/>
<proteinExistence type="predicted"/>
<sequence>MTDQTPAAPTGGVIPYLTIPSRGGQAAVEFYRAAFGAEELFRNLADDGERVLHSRLLINDGVVMISDEFPEYGNASDIVPVGVALHLQVDDADEWWNRAVTAGAVPLMPMADQFWGDRYGRVMDPFGHTWSIAAPIKA</sequence>
<dbReference type="eggNOG" id="COG2764">
    <property type="taxonomic scope" value="Bacteria"/>
</dbReference>
<dbReference type="STRING" id="633149.Bresu_1545"/>
<keyword evidence="3" id="KW-1185">Reference proteome</keyword>
<protein>
    <submittedName>
        <fullName evidence="2">Glyoxalase/bleomycin resistance protein/dioxygenase</fullName>
    </submittedName>
</protein>
<dbReference type="Proteomes" id="UP000002696">
    <property type="component" value="Chromosome"/>
</dbReference>
<dbReference type="HOGENOM" id="CLU_046006_11_2_5"/>
<gene>
    <name evidence="2" type="ordered locus">Bresu_1545</name>
</gene>
<evidence type="ECO:0000313" key="2">
    <source>
        <dbReference type="EMBL" id="ADL00856.1"/>
    </source>
</evidence>
<feature type="domain" description="VOC" evidence="1">
    <location>
        <begin position="13"/>
        <end position="135"/>
    </location>
</feature>
<dbReference type="RefSeq" id="WP_013268958.1">
    <property type="nucleotide sequence ID" value="NC_014375.1"/>
</dbReference>
<dbReference type="InterPro" id="IPR004360">
    <property type="entry name" value="Glyas_Fos-R_dOase_dom"/>
</dbReference>
<evidence type="ECO:0000313" key="3">
    <source>
        <dbReference type="Proteomes" id="UP000002696"/>
    </source>
</evidence>
<dbReference type="PANTHER" id="PTHR34109">
    <property type="entry name" value="BNAUNNG04460D PROTEIN-RELATED"/>
    <property type="match status" value="1"/>
</dbReference>
<dbReference type="SUPFAM" id="SSF54593">
    <property type="entry name" value="Glyoxalase/Bleomycin resistance protein/Dihydroxybiphenyl dioxygenase"/>
    <property type="match status" value="1"/>
</dbReference>
<keyword evidence="2" id="KW-0560">Oxidoreductase</keyword>
<dbReference type="BioCyc" id="BSUB633149:G1GM8-1533-MONOMER"/>